<evidence type="ECO:0000259" key="8">
    <source>
        <dbReference type="Pfam" id="PF00562"/>
    </source>
</evidence>
<evidence type="ECO:0000256" key="2">
    <source>
        <dbReference type="ARBA" id="ARBA00022679"/>
    </source>
</evidence>
<dbReference type="Gene3D" id="3.90.1800.10">
    <property type="entry name" value="RNA polymerase alpha subunit dimerisation domain"/>
    <property type="match status" value="1"/>
</dbReference>
<dbReference type="InterPro" id="IPR007641">
    <property type="entry name" value="RNA_pol_Rpb2_7"/>
</dbReference>
<evidence type="ECO:0000259" key="12">
    <source>
        <dbReference type="Pfam" id="PF10385"/>
    </source>
</evidence>
<feature type="domain" description="RNA polymerase Rpb2" evidence="11">
    <location>
        <begin position="100"/>
        <end position="168"/>
    </location>
</feature>
<dbReference type="Proteomes" id="UP000605201">
    <property type="component" value="Unassembled WGS sequence"/>
</dbReference>
<comment type="catalytic activity">
    <reaction evidence="5 7">
        <text>RNA(n) + a ribonucleoside 5'-triphosphate = RNA(n+1) + diphosphate</text>
        <dbReference type="Rhea" id="RHEA:21248"/>
        <dbReference type="Rhea" id="RHEA-COMP:14527"/>
        <dbReference type="Rhea" id="RHEA-COMP:17342"/>
        <dbReference type="ChEBI" id="CHEBI:33019"/>
        <dbReference type="ChEBI" id="CHEBI:61557"/>
        <dbReference type="ChEBI" id="CHEBI:140395"/>
        <dbReference type="EC" id="2.7.7.6"/>
    </reaction>
</comment>
<evidence type="ECO:0000313" key="14">
    <source>
        <dbReference type="Proteomes" id="UP000605201"/>
    </source>
</evidence>
<evidence type="ECO:0000259" key="9">
    <source>
        <dbReference type="Pfam" id="PF04560"/>
    </source>
</evidence>
<gene>
    <name evidence="13" type="primary">rpoB</name>
    <name evidence="13" type="ORF">H8D96_04220</name>
</gene>
<dbReference type="Pfam" id="PF04565">
    <property type="entry name" value="RNA_pol_Rpb2_3"/>
    <property type="match status" value="1"/>
</dbReference>
<dbReference type="InterPro" id="IPR007121">
    <property type="entry name" value="RNA_pol_bsu_CS"/>
</dbReference>
<dbReference type="GO" id="GO:0003677">
    <property type="term" value="F:DNA binding"/>
    <property type="evidence" value="ECO:0007669"/>
    <property type="project" value="InterPro"/>
</dbReference>
<dbReference type="GO" id="GO:0006351">
    <property type="term" value="P:DNA-templated transcription"/>
    <property type="evidence" value="ECO:0007669"/>
    <property type="project" value="InterPro"/>
</dbReference>
<feature type="domain" description="DNA-directed RNA polymerase beta subunit external 1" evidence="12">
    <location>
        <begin position="178"/>
        <end position="243"/>
    </location>
</feature>
<dbReference type="EC" id="2.7.7.6" evidence="7"/>
<dbReference type="FunFam" id="3.90.1800.10:FF:000001">
    <property type="entry name" value="DNA-directed RNA polymerase subunit beta"/>
    <property type="match status" value="1"/>
</dbReference>
<evidence type="ECO:0000259" key="11">
    <source>
        <dbReference type="Pfam" id="PF04565"/>
    </source>
</evidence>
<dbReference type="GO" id="GO:0000428">
    <property type="term" value="C:DNA-directed RNA polymerase complex"/>
    <property type="evidence" value="ECO:0007669"/>
    <property type="project" value="UniProtKB-KW"/>
</dbReference>
<feature type="non-terminal residue" evidence="13">
    <location>
        <position position="1"/>
    </location>
</feature>
<dbReference type="SUPFAM" id="SSF64484">
    <property type="entry name" value="beta and beta-prime subunits of DNA dependent RNA-polymerase"/>
    <property type="match status" value="1"/>
</dbReference>
<dbReference type="InterPro" id="IPR010243">
    <property type="entry name" value="RNA_pol_bsu_bac"/>
</dbReference>
<feature type="domain" description="RNA polymerase Rpb2" evidence="10">
    <location>
        <begin position="5"/>
        <end position="41"/>
    </location>
</feature>
<dbReference type="GO" id="GO:0032549">
    <property type="term" value="F:ribonucleoside binding"/>
    <property type="evidence" value="ECO:0007669"/>
    <property type="project" value="InterPro"/>
</dbReference>
<dbReference type="InterPro" id="IPR007120">
    <property type="entry name" value="DNA-dir_RNAP_su2_dom"/>
</dbReference>
<comment type="caution">
    <text evidence="13">The sequence shown here is derived from an EMBL/GenBank/DDBJ whole genome shotgun (WGS) entry which is preliminary data.</text>
</comment>
<dbReference type="EMBL" id="JACNIG010000111">
    <property type="protein sequence ID" value="MBC8431104.1"/>
    <property type="molecule type" value="Genomic_DNA"/>
</dbReference>
<dbReference type="Gene3D" id="3.90.1100.10">
    <property type="match status" value="1"/>
</dbReference>
<dbReference type="Gene3D" id="2.40.50.100">
    <property type="match status" value="1"/>
</dbReference>
<dbReference type="PANTHER" id="PTHR20856">
    <property type="entry name" value="DNA-DIRECTED RNA POLYMERASE I SUBUNIT 2"/>
    <property type="match status" value="1"/>
</dbReference>
<comment type="function">
    <text evidence="7">DNA-dependent RNA polymerase catalyzes the transcription of DNA into RNA using the four ribonucleoside triphosphates as substrates.</text>
</comment>
<dbReference type="InterPro" id="IPR015712">
    <property type="entry name" value="DNA-dir_RNA_pol_su2"/>
</dbReference>
<dbReference type="GO" id="GO:0003899">
    <property type="term" value="F:DNA-directed RNA polymerase activity"/>
    <property type="evidence" value="ECO:0007669"/>
    <property type="project" value="UniProtKB-EC"/>
</dbReference>
<dbReference type="NCBIfam" id="TIGR02013">
    <property type="entry name" value="rpoB"/>
    <property type="match status" value="1"/>
</dbReference>
<dbReference type="Pfam" id="PF00562">
    <property type="entry name" value="RNA_pol_Rpb2_6"/>
    <property type="match status" value="1"/>
</dbReference>
<dbReference type="InterPro" id="IPR037033">
    <property type="entry name" value="DNA-dir_RNAP_su2_hyb_sf"/>
</dbReference>
<dbReference type="Gene3D" id="2.40.50.150">
    <property type="match status" value="1"/>
</dbReference>
<dbReference type="InterPro" id="IPR019462">
    <property type="entry name" value="DNA-dir_RNA_pol_bsu_external_1"/>
</dbReference>
<evidence type="ECO:0000256" key="1">
    <source>
        <dbReference type="ARBA" id="ARBA00022478"/>
    </source>
</evidence>
<dbReference type="Pfam" id="PF04561">
    <property type="entry name" value="RNA_pol_Rpb2_2"/>
    <property type="match status" value="1"/>
</dbReference>
<evidence type="ECO:0000256" key="6">
    <source>
        <dbReference type="RuleBase" id="RU000434"/>
    </source>
</evidence>
<dbReference type="HAMAP" id="MF_01321">
    <property type="entry name" value="RNApol_bact_RpoB"/>
    <property type="match status" value="1"/>
</dbReference>
<dbReference type="CDD" id="cd00653">
    <property type="entry name" value="RNA_pol_B_RPB2"/>
    <property type="match status" value="1"/>
</dbReference>
<evidence type="ECO:0000256" key="3">
    <source>
        <dbReference type="ARBA" id="ARBA00022695"/>
    </source>
</evidence>
<dbReference type="InterPro" id="IPR007645">
    <property type="entry name" value="RNA_pol_Rpb2_3"/>
</dbReference>
<dbReference type="Gene3D" id="2.40.270.10">
    <property type="entry name" value="DNA-directed RNA polymerase, subunit 2, domain 6"/>
    <property type="match status" value="2"/>
</dbReference>
<evidence type="ECO:0000256" key="7">
    <source>
        <dbReference type="RuleBase" id="RU363031"/>
    </source>
</evidence>
<evidence type="ECO:0000313" key="13">
    <source>
        <dbReference type="EMBL" id="MBC8431104.1"/>
    </source>
</evidence>
<comment type="subunit">
    <text evidence="7">The RNAP catalytic core consists of 2 alpha, 1 beta, 1 beta' and 1 omega subunit. When a sigma factor is associated with the core the holoenzyme is formed, which can initiate transcription.</text>
</comment>
<dbReference type="PROSITE" id="PS01166">
    <property type="entry name" value="RNA_POL_BETA"/>
    <property type="match status" value="1"/>
</dbReference>
<keyword evidence="2 7" id="KW-0808">Transferase</keyword>
<comment type="similarity">
    <text evidence="6">Belongs to the RNA polymerase beta chain family.</text>
</comment>
<dbReference type="Gene3D" id="2.30.150.10">
    <property type="entry name" value="DNA-directed RNA polymerase, beta subunit, external 1 domain"/>
    <property type="match status" value="1"/>
</dbReference>
<feature type="domain" description="RNA polymerase Rpb2" evidence="9">
    <location>
        <begin position="869"/>
        <end position="944"/>
    </location>
</feature>
<dbReference type="InterPro" id="IPR037034">
    <property type="entry name" value="RNA_pol_Rpb2_2_sf"/>
</dbReference>
<keyword evidence="4 7" id="KW-0804">Transcription</keyword>
<dbReference type="NCBIfam" id="NF001616">
    <property type="entry name" value="PRK00405.1"/>
    <property type="match status" value="1"/>
</dbReference>
<dbReference type="Pfam" id="PF04560">
    <property type="entry name" value="RNA_pol_Rpb2_7"/>
    <property type="match status" value="1"/>
</dbReference>
<dbReference type="InterPro" id="IPR014724">
    <property type="entry name" value="RNA_pol_RPB2_OB-fold"/>
</dbReference>
<protein>
    <recommendedName>
        <fullName evidence="7">DNA-directed RNA polymerase subunit beta</fullName>
        <ecNumber evidence="7">2.7.7.6</ecNumber>
    </recommendedName>
</protein>
<dbReference type="AlphaFoldDB" id="A0A8J6TJM7"/>
<dbReference type="InterPro" id="IPR042107">
    <property type="entry name" value="DNA-dir_RNA_pol_bsu_ext_1_sf"/>
</dbReference>
<accession>A0A8J6TJM7</accession>
<dbReference type="Pfam" id="PF10385">
    <property type="entry name" value="RNA_pol_Rpb2_45"/>
    <property type="match status" value="1"/>
</dbReference>
<organism evidence="13 14">
    <name type="scientific">Candidatus Desulfatibia vada</name>
    <dbReference type="NCBI Taxonomy" id="2841696"/>
    <lineage>
        <taxon>Bacteria</taxon>
        <taxon>Pseudomonadati</taxon>
        <taxon>Thermodesulfobacteriota</taxon>
        <taxon>Desulfobacteria</taxon>
        <taxon>Desulfobacterales</taxon>
        <taxon>Desulfobacterales incertae sedis</taxon>
        <taxon>Candidatus Desulfatibia</taxon>
    </lineage>
</organism>
<reference evidence="13 14" key="1">
    <citation type="submission" date="2020-08" db="EMBL/GenBank/DDBJ databases">
        <title>Bridging the membrane lipid divide: bacteria of the FCB group superphylum have the potential to synthesize archaeal ether lipids.</title>
        <authorList>
            <person name="Villanueva L."/>
            <person name="Von Meijenfeldt F.A.B."/>
            <person name="Westbye A.B."/>
            <person name="Yadav S."/>
            <person name="Hopmans E.C."/>
            <person name="Dutilh B.E."/>
            <person name="Sinninghe Damste J.S."/>
        </authorList>
    </citation>
    <scope>NUCLEOTIDE SEQUENCE [LARGE SCALE GENOMIC DNA]</scope>
    <source>
        <strain evidence="13">NIOZ-UU17</strain>
    </source>
</reference>
<keyword evidence="3 7" id="KW-0548">Nucleotidyltransferase</keyword>
<name>A0A8J6TJM7_9BACT</name>
<proteinExistence type="inferred from homology"/>
<sequence>AVDIRTLRKEDILLAAKTLVELKDTQGAVDDIDHLGNRRVRAVGELLENQYRIGLVRMERAIKERMSLQEVDALMPHDLVNPKPVSAVVKEFFGTSQLSQFMDQTNPLSETTHKRRLSALGPGGLTRERAGFEVRDVHPSHYGRICPIETPEGPNIGLIVSLSTYARVNEYGFIETPYNVVKDATLCDEIKFLSAFEEKEHPIAQANAPVDENRKYVNPVVTSRVAGEFMMVKSDEIELMDISPNQLVSVSASLIPFLENDDANRALMGSNMQRQAVPLLVNQAPLVGTGIEGVVAKDSGVTVVAKSDGTVMDVDASRIVIKHDDADGEGDGSKMPVTVYNLAKFIRSNQNTCFNQRSIVTKEQHVKAGEIIADGPATEQGELALGKNITVAFMPWGGYNFEDSILVGERLHRDGVYTSVHIEEFDIVARDTKLGKEDITRDIPNVGEEALKDLDESGIIRLGAEVGSGDILVGKITPKGETQLSPEEKLLRAIFGEKAGDVKDTSLRVPPGVQGIVVDAKVFSRRGIEKDERSRLIQAEEISNFDKDRDDQIAVIKDVVRNKLEKLLIGKKCYTSLKKGKKVLIPKGGKIDAEMLATIPVAQLEGIVLKSPKSTEKVHDILEQYRNQSELCRQEYEQKASRFAKGDDLPPGVIKLVKVYVAMKRKLSVGDKMAGRHGNKGVVSRILPQEDLPYFEDGTPVDMVLNPLGVPSRMNVGQVLEIHLGCAAKELGKQINRLLKEKKLEELREKMKRIFSDNSVQKMIDEFDDNSLGKFADNYKDGVHMATPVFDGAKEDEIKYLLDEAGFHSSAQTTLYDGRTGEPFKEKITVGTMYVLKLHHLVDDKIHARSIGPYSLVTQQPLGGKAQFGGQRLGEMEVWAMEAYGAAYALQEFLTVKSDDMAGRTRMYEKIVKGQNTLEPGLPESFRVLTKELKSLGLDVTLMEDG</sequence>
<feature type="domain" description="DNA-directed RNA polymerase subunit 2 hybrid-binding" evidence="8">
    <location>
        <begin position="304"/>
        <end position="867"/>
    </location>
</feature>
<evidence type="ECO:0000259" key="10">
    <source>
        <dbReference type="Pfam" id="PF04561"/>
    </source>
</evidence>
<dbReference type="InterPro" id="IPR007642">
    <property type="entry name" value="RNA_pol_Rpb2_2"/>
</dbReference>
<evidence type="ECO:0000256" key="4">
    <source>
        <dbReference type="ARBA" id="ARBA00023163"/>
    </source>
</evidence>
<dbReference type="Gene3D" id="3.90.1110.10">
    <property type="entry name" value="RNA polymerase Rpb2, domain 2"/>
    <property type="match status" value="1"/>
</dbReference>
<keyword evidence="1 7" id="KW-0240">DNA-directed RNA polymerase</keyword>
<evidence type="ECO:0000256" key="5">
    <source>
        <dbReference type="ARBA" id="ARBA00048552"/>
    </source>
</evidence>